<gene>
    <name evidence="2" type="ORF">EZS28_016280</name>
</gene>
<comment type="caution">
    <text evidence="2">The sequence shown here is derived from an EMBL/GenBank/DDBJ whole genome shotgun (WGS) entry which is preliminary data.</text>
</comment>
<protein>
    <submittedName>
        <fullName evidence="2">Uncharacterized protein</fullName>
    </submittedName>
</protein>
<evidence type="ECO:0000313" key="3">
    <source>
        <dbReference type="Proteomes" id="UP000324800"/>
    </source>
</evidence>
<name>A0A5J4W082_9EUKA</name>
<sequence length="235" mass="28168">MWLNQLSFEKWRKHKKDTEDKSYSKCRGVEEDVNGDNFPEFVVRDDKGFIQLSDGIRITIPNKRQRVTKYFSENPTKQQRQEKHYKQQKEEDKPADRYRYFIKKIFIPLLERAWLYRSLSIFSHWRQSGQRDNQMMRLIQVGYTGFWNGNLGDISDDANDDGDDIFTIPSEKDIKEAKLRRDAKRRQEQEQYNNAMAKIKARKKPTFSDGKTVESTRLVPYDFQNDLDDYVIEDQ</sequence>
<evidence type="ECO:0000256" key="1">
    <source>
        <dbReference type="SAM" id="MobiDB-lite"/>
    </source>
</evidence>
<dbReference type="Proteomes" id="UP000324800">
    <property type="component" value="Unassembled WGS sequence"/>
</dbReference>
<organism evidence="2 3">
    <name type="scientific">Streblomastix strix</name>
    <dbReference type="NCBI Taxonomy" id="222440"/>
    <lineage>
        <taxon>Eukaryota</taxon>
        <taxon>Metamonada</taxon>
        <taxon>Preaxostyla</taxon>
        <taxon>Oxymonadida</taxon>
        <taxon>Streblomastigidae</taxon>
        <taxon>Streblomastix</taxon>
    </lineage>
</organism>
<evidence type="ECO:0000313" key="2">
    <source>
        <dbReference type="EMBL" id="KAA6388192.1"/>
    </source>
</evidence>
<dbReference type="AlphaFoldDB" id="A0A5J4W082"/>
<reference evidence="2 3" key="1">
    <citation type="submission" date="2019-03" db="EMBL/GenBank/DDBJ databases">
        <title>Single cell metagenomics reveals metabolic interactions within the superorganism composed of flagellate Streblomastix strix and complex community of Bacteroidetes bacteria on its surface.</title>
        <authorList>
            <person name="Treitli S.C."/>
            <person name="Kolisko M."/>
            <person name="Husnik F."/>
            <person name="Keeling P."/>
            <person name="Hampl V."/>
        </authorList>
    </citation>
    <scope>NUCLEOTIDE SEQUENCE [LARGE SCALE GENOMIC DNA]</scope>
    <source>
        <strain evidence="2">ST1C</strain>
    </source>
</reference>
<dbReference type="EMBL" id="SNRW01004079">
    <property type="protein sequence ID" value="KAA6388192.1"/>
    <property type="molecule type" value="Genomic_DNA"/>
</dbReference>
<accession>A0A5J4W082</accession>
<proteinExistence type="predicted"/>
<feature type="region of interest" description="Disordered" evidence="1">
    <location>
        <begin position="71"/>
        <end position="91"/>
    </location>
</feature>
<feature type="compositionally biased region" description="Basic and acidic residues" evidence="1">
    <location>
        <begin position="79"/>
        <end position="91"/>
    </location>
</feature>